<keyword evidence="3" id="KW-1185">Reference proteome</keyword>
<dbReference type="EMBL" id="JBBKTW010000007">
    <property type="protein sequence ID" value="MEN2990416.1"/>
    <property type="molecule type" value="Genomic_DNA"/>
</dbReference>
<proteinExistence type="predicted"/>
<evidence type="ECO:0000259" key="1">
    <source>
        <dbReference type="Pfam" id="PF13468"/>
    </source>
</evidence>
<sequence length="294" mass="32272">MRNELIGLDHLMISTVDLAPVRRCYQRLGFTVTPYRTNEPMGGGRTGGRGGNHLVLFQPTDDRMTNFLELAYADPVHATPYMRELLGRPPALAMIVHAATDLERLDAGWQQAGFPPCTFYELDTVFRDPDDGIEDRIHFKVLVPDRPRGPLAFNACEVMDRSHYLRPAWIAHENTARHWAAATIAVSDMAAIRRQFEGIYGITLEDDAPVAVAMGDQRLSAVEAGWFADRHGDAARRADGTMAELAVEICVASLDTARAVLTRNGVAFDERGDQIVVPAREAGGIVLCFAGAVA</sequence>
<feature type="domain" description="Glyoxalase-like" evidence="1">
    <location>
        <begin position="8"/>
        <end position="197"/>
    </location>
</feature>
<name>A0ABU9YNP0_9PROT</name>
<accession>A0ABU9YNP0</accession>
<dbReference type="InterPro" id="IPR029068">
    <property type="entry name" value="Glyas_Bleomycin-R_OHBP_Dase"/>
</dbReference>
<dbReference type="Proteomes" id="UP001413721">
    <property type="component" value="Unassembled WGS sequence"/>
</dbReference>
<evidence type="ECO:0000313" key="2">
    <source>
        <dbReference type="EMBL" id="MEN2990416.1"/>
    </source>
</evidence>
<evidence type="ECO:0000313" key="3">
    <source>
        <dbReference type="Proteomes" id="UP001413721"/>
    </source>
</evidence>
<protein>
    <submittedName>
        <fullName evidence="2">VOC family protein</fullName>
    </submittedName>
</protein>
<reference evidence="2 3" key="1">
    <citation type="submission" date="2024-03" db="EMBL/GenBank/DDBJ databases">
        <title>High-quality draft genome sequencing of Tistrella sp. BH-R2-4.</title>
        <authorList>
            <person name="Dong C."/>
        </authorList>
    </citation>
    <scope>NUCLEOTIDE SEQUENCE [LARGE SCALE GENOMIC DNA]</scope>
    <source>
        <strain evidence="2 3">BH-R2-4</strain>
    </source>
</reference>
<dbReference type="Gene3D" id="3.10.180.10">
    <property type="entry name" value="2,3-Dihydroxybiphenyl 1,2-Dioxygenase, domain 1"/>
    <property type="match status" value="1"/>
</dbReference>
<dbReference type="RefSeq" id="WP_345938041.1">
    <property type="nucleotide sequence ID" value="NZ_JBBKTW010000007.1"/>
</dbReference>
<dbReference type="Pfam" id="PF13468">
    <property type="entry name" value="Glyoxalase_3"/>
    <property type="match status" value="1"/>
</dbReference>
<dbReference type="InterPro" id="IPR025870">
    <property type="entry name" value="Glyoxalase-like_dom"/>
</dbReference>
<gene>
    <name evidence="2" type="ORF">WG926_19040</name>
</gene>
<organism evidence="2 3">
    <name type="scientific">Tistrella arctica</name>
    <dbReference type="NCBI Taxonomy" id="3133430"/>
    <lineage>
        <taxon>Bacteria</taxon>
        <taxon>Pseudomonadati</taxon>
        <taxon>Pseudomonadota</taxon>
        <taxon>Alphaproteobacteria</taxon>
        <taxon>Geminicoccales</taxon>
        <taxon>Geminicoccaceae</taxon>
        <taxon>Tistrella</taxon>
    </lineage>
</organism>
<dbReference type="SUPFAM" id="SSF54593">
    <property type="entry name" value="Glyoxalase/Bleomycin resistance protein/Dihydroxybiphenyl dioxygenase"/>
    <property type="match status" value="1"/>
</dbReference>
<comment type="caution">
    <text evidence="2">The sequence shown here is derived from an EMBL/GenBank/DDBJ whole genome shotgun (WGS) entry which is preliminary data.</text>
</comment>